<feature type="region of interest" description="Disordered" evidence="1">
    <location>
        <begin position="1"/>
        <end position="22"/>
    </location>
</feature>
<evidence type="ECO:0000259" key="2">
    <source>
        <dbReference type="Pfam" id="PF04149"/>
    </source>
</evidence>
<evidence type="ECO:0000313" key="3">
    <source>
        <dbReference type="EMBL" id="KAB2371387.1"/>
    </source>
</evidence>
<protein>
    <submittedName>
        <fullName evidence="3">DUF397 domain-containing protein</fullName>
    </submittedName>
</protein>
<evidence type="ECO:0000256" key="1">
    <source>
        <dbReference type="SAM" id="MobiDB-lite"/>
    </source>
</evidence>
<dbReference type="Proteomes" id="UP000483004">
    <property type="component" value="Unassembled WGS sequence"/>
</dbReference>
<accession>A0A6L3VJY0</accession>
<keyword evidence="4" id="KW-1185">Reference proteome</keyword>
<dbReference type="Pfam" id="PF04149">
    <property type="entry name" value="DUF397"/>
    <property type="match status" value="1"/>
</dbReference>
<dbReference type="EMBL" id="WBMR01000125">
    <property type="protein sequence ID" value="KAB2371387.1"/>
    <property type="molecule type" value="Genomic_DNA"/>
</dbReference>
<organism evidence="3 4">
    <name type="scientific">Actinomadura montaniterrae</name>
    <dbReference type="NCBI Taxonomy" id="1803903"/>
    <lineage>
        <taxon>Bacteria</taxon>
        <taxon>Bacillati</taxon>
        <taxon>Actinomycetota</taxon>
        <taxon>Actinomycetes</taxon>
        <taxon>Streptosporangiales</taxon>
        <taxon>Thermomonosporaceae</taxon>
        <taxon>Actinomadura</taxon>
    </lineage>
</organism>
<name>A0A6L3VJY0_9ACTN</name>
<evidence type="ECO:0000313" key="4">
    <source>
        <dbReference type="Proteomes" id="UP000483004"/>
    </source>
</evidence>
<dbReference type="OrthoDB" id="3540701at2"/>
<proteinExistence type="predicted"/>
<sequence length="68" mass="7131">MSGQETSAVRWRTSSHSSGQGTECVQVASVTQRVVARDSKDSAGPVLAFSLTAWAAFLGDVKRGLYGA</sequence>
<reference evidence="3 4" key="1">
    <citation type="submission" date="2019-09" db="EMBL/GenBank/DDBJ databases">
        <title>Actinomadura physcomitrii sp. nov., a novel actinomycete isolated from moss [Physcomitrium sphaericum (Ludw) Fuernr].</title>
        <authorList>
            <person name="Liu C."/>
            <person name="Zhuang X."/>
        </authorList>
    </citation>
    <scope>NUCLEOTIDE SEQUENCE [LARGE SCALE GENOMIC DNA]</scope>
    <source>
        <strain evidence="3 4">CYP1-1B</strain>
    </source>
</reference>
<dbReference type="InterPro" id="IPR007278">
    <property type="entry name" value="DUF397"/>
</dbReference>
<feature type="domain" description="DUF397" evidence="2">
    <location>
        <begin position="10"/>
        <end position="62"/>
    </location>
</feature>
<gene>
    <name evidence="3" type="ORF">F9B16_32265</name>
</gene>
<dbReference type="RefSeq" id="WP_151544006.1">
    <property type="nucleotide sequence ID" value="NZ_WBMR01000125.1"/>
</dbReference>
<dbReference type="AlphaFoldDB" id="A0A6L3VJY0"/>
<comment type="caution">
    <text evidence="3">The sequence shown here is derived from an EMBL/GenBank/DDBJ whole genome shotgun (WGS) entry which is preliminary data.</text>
</comment>